<feature type="non-terminal residue" evidence="2">
    <location>
        <position position="1"/>
    </location>
</feature>
<feature type="signal peptide" evidence="1">
    <location>
        <begin position="1"/>
        <end position="17"/>
    </location>
</feature>
<accession>A0AAD4PPD8</accession>
<evidence type="ECO:0000256" key="1">
    <source>
        <dbReference type="SAM" id="SignalP"/>
    </source>
</evidence>
<evidence type="ECO:0000313" key="3">
    <source>
        <dbReference type="Proteomes" id="UP001200034"/>
    </source>
</evidence>
<gene>
    <name evidence="2" type="ORF">KR093_009541</name>
</gene>
<name>A0AAD4PPD8_9MUSC</name>
<feature type="chain" id="PRO_5042253453" description="Chitin-binding type-2 domain-containing protein" evidence="1">
    <location>
        <begin position="18"/>
        <end position="157"/>
    </location>
</feature>
<comment type="caution">
    <text evidence="2">The sequence shown here is derived from an EMBL/GenBank/DDBJ whole genome shotgun (WGS) entry which is preliminary data.</text>
</comment>
<dbReference type="EMBL" id="JAJJHW010000824">
    <property type="protein sequence ID" value="KAH8381621.1"/>
    <property type="molecule type" value="Genomic_DNA"/>
</dbReference>
<protein>
    <recommendedName>
        <fullName evidence="4">Chitin-binding type-2 domain-containing protein</fullName>
    </recommendedName>
</protein>
<sequence>SLVVFWIFLGLLALGQAASISTNDDETAADPCVSESYTWGTPALNEFKLCVNGAAFTIECNPNFYYVQNSTIAGCVPASLLDSKCIDVNIQPPVCSISKLHQMLRSNTLTHFYVCESLNAEPELLPCPDGKVFAENNEYAGCFDWVKWREVSGCHTY</sequence>
<reference evidence="2" key="1">
    <citation type="journal article" date="2021" name="Mol. Ecol. Resour.">
        <title>Phylogenomic analyses of the genus Drosophila reveals genomic signals of climate adaptation.</title>
        <authorList>
            <person name="Li F."/>
            <person name="Rane R.V."/>
            <person name="Luria V."/>
            <person name="Xiong Z."/>
            <person name="Chen J."/>
            <person name="Li Z."/>
            <person name="Catullo R.A."/>
            <person name="Griffin P.C."/>
            <person name="Schiffer M."/>
            <person name="Pearce S."/>
            <person name="Lee S.F."/>
            <person name="McElroy K."/>
            <person name="Stocker A."/>
            <person name="Shirriffs J."/>
            <person name="Cockerell F."/>
            <person name="Coppin C."/>
            <person name="Sgro C.M."/>
            <person name="Karger A."/>
            <person name="Cain J.W."/>
            <person name="Weber J.A."/>
            <person name="Santpere G."/>
            <person name="Kirschner M.W."/>
            <person name="Hoffmann A.A."/>
            <person name="Oakeshott J.G."/>
            <person name="Zhang G."/>
        </authorList>
    </citation>
    <scope>NUCLEOTIDE SEQUENCE</scope>
    <source>
        <strain evidence="2">BGI-SZ-2011g</strain>
    </source>
</reference>
<proteinExistence type="predicted"/>
<keyword evidence="3" id="KW-1185">Reference proteome</keyword>
<organism evidence="2 3">
    <name type="scientific">Drosophila rubida</name>
    <dbReference type="NCBI Taxonomy" id="30044"/>
    <lineage>
        <taxon>Eukaryota</taxon>
        <taxon>Metazoa</taxon>
        <taxon>Ecdysozoa</taxon>
        <taxon>Arthropoda</taxon>
        <taxon>Hexapoda</taxon>
        <taxon>Insecta</taxon>
        <taxon>Pterygota</taxon>
        <taxon>Neoptera</taxon>
        <taxon>Endopterygota</taxon>
        <taxon>Diptera</taxon>
        <taxon>Brachycera</taxon>
        <taxon>Muscomorpha</taxon>
        <taxon>Ephydroidea</taxon>
        <taxon>Drosophilidae</taxon>
        <taxon>Drosophila</taxon>
    </lineage>
</organism>
<keyword evidence="1" id="KW-0732">Signal</keyword>
<evidence type="ECO:0008006" key="4">
    <source>
        <dbReference type="Google" id="ProtNLM"/>
    </source>
</evidence>
<feature type="non-terminal residue" evidence="2">
    <location>
        <position position="157"/>
    </location>
</feature>
<dbReference type="AlphaFoldDB" id="A0AAD4PPD8"/>
<dbReference type="Proteomes" id="UP001200034">
    <property type="component" value="Unassembled WGS sequence"/>
</dbReference>
<evidence type="ECO:0000313" key="2">
    <source>
        <dbReference type="EMBL" id="KAH8381621.1"/>
    </source>
</evidence>